<dbReference type="Pfam" id="PF00512">
    <property type="entry name" value="HisKA"/>
    <property type="match status" value="1"/>
</dbReference>
<keyword evidence="10" id="KW-1185">Reference proteome</keyword>
<keyword evidence="6" id="KW-0812">Transmembrane</keyword>
<protein>
    <recommendedName>
        <fullName evidence="2">histidine kinase</fullName>
        <ecNumber evidence="2">2.7.13.3</ecNumber>
    </recommendedName>
</protein>
<name>B4D8M1_9BACT</name>
<proteinExistence type="predicted"/>
<dbReference type="Pfam" id="PF05228">
    <property type="entry name" value="CHASE4"/>
    <property type="match status" value="1"/>
</dbReference>
<keyword evidence="3 4" id="KW-0597">Phosphoprotein</keyword>
<feature type="coiled-coil region" evidence="5">
    <location>
        <begin position="310"/>
        <end position="337"/>
    </location>
</feature>
<dbReference type="InterPro" id="IPR036097">
    <property type="entry name" value="HisK_dim/P_sf"/>
</dbReference>
<dbReference type="InterPro" id="IPR003661">
    <property type="entry name" value="HisK_dim/P_dom"/>
</dbReference>
<dbReference type="STRING" id="497964.CfE428DRAFT_5261"/>
<dbReference type="Pfam" id="PF00072">
    <property type="entry name" value="Response_reg"/>
    <property type="match status" value="1"/>
</dbReference>
<dbReference type="RefSeq" id="WP_006982582.1">
    <property type="nucleotide sequence ID" value="NZ_ABVL01000022.1"/>
</dbReference>
<dbReference type="Pfam" id="PF02518">
    <property type="entry name" value="HATPase_c"/>
    <property type="match status" value="1"/>
</dbReference>
<keyword evidence="5" id="KW-0175">Coiled coil</keyword>
<dbReference type="GO" id="GO:0000155">
    <property type="term" value="F:phosphorelay sensor kinase activity"/>
    <property type="evidence" value="ECO:0007669"/>
    <property type="project" value="InterPro"/>
</dbReference>
<keyword evidence="6" id="KW-1133">Transmembrane helix</keyword>
<dbReference type="InterPro" id="IPR005467">
    <property type="entry name" value="His_kinase_dom"/>
</dbReference>
<dbReference type="CDD" id="cd00082">
    <property type="entry name" value="HisKA"/>
    <property type="match status" value="1"/>
</dbReference>
<dbReference type="SUPFAM" id="SSF55874">
    <property type="entry name" value="ATPase domain of HSP90 chaperone/DNA topoisomerase II/histidine kinase"/>
    <property type="match status" value="1"/>
</dbReference>
<dbReference type="AlphaFoldDB" id="B4D8M1"/>
<organism evidence="9 10">
    <name type="scientific">Chthoniobacter flavus Ellin428</name>
    <dbReference type="NCBI Taxonomy" id="497964"/>
    <lineage>
        <taxon>Bacteria</taxon>
        <taxon>Pseudomonadati</taxon>
        <taxon>Verrucomicrobiota</taxon>
        <taxon>Spartobacteria</taxon>
        <taxon>Chthoniobacterales</taxon>
        <taxon>Chthoniobacteraceae</taxon>
        <taxon>Chthoniobacter</taxon>
    </lineage>
</organism>
<keyword evidence="9" id="KW-0418">Kinase</keyword>
<evidence type="ECO:0000259" key="8">
    <source>
        <dbReference type="PROSITE" id="PS50110"/>
    </source>
</evidence>
<dbReference type="PANTHER" id="PTHR43065">
    <property type="entry name" value="SENSOR HISTIDINE KINASE"/>
    <property type="match status" value="1"/>
</dbReference>
<dbReference type="InterPro" id="IPR007892">
    <property type="entry name" value="CHASE4"/>
</dbReference>
<comment type="caution">
    <text evidence="9">The sequence shown here is derived from an EMBL/GenBank/DDBJ whole genome shotgun (WGS) entry which is preliminary data.</text>
</comment>
<dbReference type="PROSITE" id="PS50110">
    <property type="entry name" value="RESPONSE_REGULATORY"/>
    <property type="match status" value="1"/>
</dbReference>
<feature type="modified residue" description="4-aspartylphosphate" evidence="4">
    <location>
        <position position="641"/>
    </location>
</feature>
<evidence type="ECO:0000256" key="1">
    <source>
        <dbReference type="ARBA" id="ARBA00000085"/>
    </source>
</evidence>
<evidence type="ECO:0000313" key="9">
    <source>
        <dbReference type="EMBL" id="EDY17243.1"/>
    </source>
</evidence>
<dbReference type="eggNOG" id="COG4191">
    <property type="taxonomic scope" value="Bacteria"/>
</dbReference>
<evidence type="ECO:0000256" key="3">
    <source>
        <dbReference type="ARBA" id="ARBA00022553"/>
    </source>
</evidence>
<dbReference type="Gene3D" id="3.40.50.2300">
    <property type="match status" value="1"/>
</dbReference>
<dbReference type="EC" id="2.7.13.3" evidence="2"/>
<evidence type="ECO:0000256" key="6">
    <source>
        <dbReference type="SAM" id="Phobius"/>
    </source>
</evidence>
<dbReference type="Proteomes" id="UP000005824">
    <property type="component" value="Unassembled WGS sequence"/>
</dbReference>
<dbReference type="InParanoid" id="B4D8M1"/>
<dbReference type="PROSITE" id="PS50109">
    <property type="entry name" value="HIS_KIN"/>
    <property type="match status" value="1"/>
</dbReference>
<keyword evidence="6" id="KW-0472">Membrane</keyword>
<reference evidence="9 10" key="1">
    <citation type="journal article" date="2011" name="J. Bacteriol.">
        <title>Genome sequence of Chthoniobacter flavus Ellin428, an aerobic heterotrophic soil bacterium.</title>
        <authorList>
            <person name="Kant R."/>
            <person name="van Passel M.W."/>
            <person name="Palva A."/>
            <person name="Lucas S."/>
            <person name="Lapidus A."/>
            <person name="Glavina Del Rio T."/>
            <person name="Dalin E."/>
            <person name="Tice H."/>
            <person name="Bruce D."/>
            <person name="Goodwin L."/>
            <person name="Pitluck S."/>
            <person name="Larimer F.W."/>
            <person name="Land M.L."/>
            <person name="Hauser L."/>
            <person name="Sangwan P."/>
            <person name="de Vos W.M."/>
            <person name="Janssen P.H."/>
            <person name="Smidt H."/>
        </authorList>
    </citation>
    <scope>NUCLEOTIDE SEQUENCE [LARGE SCALE GENOMIC DNA]</scope>
    <source>
        <strain evidence="9 10">Ellin428</strain>
    </source>
</reference>
<keyword evidence="9" id="KW-0808">Transferase</keyword>
<dbReference type="Gene3D" id="1.10.287.130">
    <property type="match status" value="1"/>
</dbReference>
<evidence type="ECO:0000256" key="5">
    <source>
        <dbReference type="SAM" id="Coils"/>
    </source>
</evidence>
<feature type="domain" description="Histidine kinase" evidence="7">
    <location>
        <begin position="346"/>
        <end position="569"/>
    </location>
</feature>
<evidence type="ECO:0000313" key="10">
    <source>
        <dbReference type="Proteomes" id="UP000005824"/>
    </source>
</evidence>
<evidence type="ECO:0000256" key="2">
    <source>
        <dbReference type="ARBA" id="ARBA00012438"/>
    </source>
</evidence>
<dbReference type="InterPro" id="IPR001789">
    <property type="entry name" value="Sig_transdc_resp-reg_receiver"/>
</dbReference>
<dbReference type="Gene3D" id="6.10.340.10">
    <property type="match status" value="1"/>
</dbReference>
<dbReference type="InterPro" id="IPR003594">
    <property type="entry name" value="HATPase_dom"/>
</dbReference>
<feature type="domain" description="Response regulatory" evidence="8">
    <location>
        <begin position="590"/>
        <end position="706"/>
    </location>
</feature>
<dbReference type="InterPro" id="IPR011006">
    <property type="entry name" value="CheY-like_superfamily"/>
</dbReference>
<dbReference type="SMART" id="SM00448">
    <property type="entry name" value="REC"/>
    <property type="match status" value="1"/>
</dbReference>
<dbReference type="InterPro" id="IPR004358">
    <property type="entry name" value="Sig_transdc_His_kin-like_C"/>
</dbReference>
<dbReference type="SUPFAM" id="SSF47384">
    <property type="entry name" value="Homodimeric domain of signal transducing histidine kinase"/>
    <property type="match status" value="1"/>
</dbReference>
<dbReference type="InterPro" id="IPR036890">
    <property type="entry name" value="HATPase_C_sf"/>
</dbReference>
<feature type="transmembrane region" description="Helical" evidence="6">
    <location>
        <begin position="255"/>
        <end position="278"/>
    </location>
</feature>
<gene>
    <name evidence="9" type="ORF">CfE428DRAFT_5261</name>
</gene>
<dbReference type="Gene3D" id="3.30.565.10">
    <property type="entry name" value="Histidine kinase-like ATPase, C-terminal domain"/>
    <property type="match status" value="1"/>
</dbReference>
<dbReference type="SMART" id="SM00388">
    <property type="entry name" value="HisKA"/>
    <property type="match status" value="1"/>
</dbReference>
<dbReference type="PANTHER" id="PTHR43065:SF42">
    <property type="entry name" value="TWO-COMPONENT SENSOR PPRA"/>
    <property type="match status" value="1"/>
</dbReference>
<evidence type="ECO:0000256" key="4">
    <source>
        <dbReference type="PROSITE-ProRule" id="PRU00169"/>
    </source>
</evidence>
<dbReference type="PRINTS" id="PR00344">
    <property type="entry name" value="BCTRLSENSOR"/>
</dbReference>
<dbReference type="SMART" id="SM00387">
    <property type="entry name" value="HATPase_c"/>
    <property type="match status" value="1"/>
</dbReference>
<dbReference type="EMBL" id="ABVL01000022">
    <property type="protein sequence ID" value="EDY17243.1"/>
    <property type="molecule type" value="Genomic_DNA"/>
</dbReference>
<sequence>MTVQTKILILLLAIVATLSGGLTALHLFEAGKFRALADSREEERNRNFDEFLLERGDKLKAVVDDSSIWNDMVIALMKEDTEWAEKNITEETLATYNLNAVWIYKPDQTLFYSRNNRYADNLRTLPLPREAFSTLFAKDRTCHFFFQVPQGWMEIRGATIHPSLDRSRETKPQGYFFAGHIWIDDNIRRMSLFTGYDIRILPPKAAVPEPLGKEDTGLITFSRLLPGWNGQPAAKIIITNDSPIIRELNRASHRLFLYLNLFALGLLAILGYSLNVWIRRPLRRITRSLRSGNLALLAPLQKRRDEFGRLADLIVEHRRTENALIETEDRLRHAQKLEAVGRLAGGVAHDFNNLLTAIMGYSELLEAKLERDGASQEFARQIRITGEKAAALTKQLLAFSRRQLLSPKVLDLNVVVGDLEKLLQRIIGEHIRIQLQTTTVEARVRADPGQLEQVILNLGVNARDAMPRGGTLTISTEVRTHLDILPDASFEPSPHGYVLLVMSDTGCGMDAATKERIFEPFFTTKGLGKGTGLGLATVYGIVKQSGGSIHVDSEPGKGSRFVLYFPQEMAALDLPLAPAMELAAHANAETILVVEDEEVVRQLICTVLKDVGYNVLCASSPSEALQLSAKHLGNIDLLVTDIVMPEMHGPTLARQILGLRSEVKVLYVSGYSENDISDQGVLEPGLDVLQKPFSKLFLLRKVREVLEGNNENSLDRASTQ</sequence>
<comment type="catalytic activity">
    <reaction evidence="1">
        <text>ATP + protein L-histidine = ADP + protein N-phospho-L-histidine.</text>
        <dbReference type="EC" id="2.7.13.3"/>
    </reaction>
</comment>
<evidence type="ECO:0000259" key="7">
    <source>
        <dbReference type="PROSITE" id="PS50109"/>
    </source>
</evidence>
<dbReference type="SUPFAM" id="SSF52172">
    <property type="entry name" value="CheY-like"/>
    <property type="match status" value="1"/>
</dbReference>
<accession>B4D8M1</accession>